<evidence type="ECO:0000256" key="7">
    <source>
        <dbReference type="HAMAP-Rule" id="MF_01008"/>
    </source>
</evidence>
<dbReference type="HAMAP" id="MF_01008">
    <property type="entry name" value="MraZ"/>
    <property type="match status" value="1"/>
</dbReference>
<dbReference type="PANTHER" id="PTHR34701:SF1">
    <property type="entry name" value="TRANSCRIPTIONAL REGULATOR MRAZ"/>
    <property type="match status" value="1"/>
</dbReference>
<protein>
    <recommendedName>
        <fullName evidence="1 7">Transcriptional regulator MraZ</fullName>
    </recommendedName>
</protein>
<dbReference type="GO" id="GO:2000143">
    <property type="term" value="P:negative regulation of DNA-templated transcription initiation"/>
    <property type="evidence" value="ECO:0007669"/>
    <property type="project" value="TreeGrafter"/>
</dbReference>
<comment type="subcellular location">
    <subcellularLocation>
        <location evidence="7">Cytoplasm</location>
        <location evidence="7">Nucleoid</location>
    </subcellularLocation>
</comment>
<keyword evidence="3" id="KW-0677">Repeat</keyword>
<dbReference type="InterPro" id="IPR020603">
    <property type="entry name" value="MraZ_dom"/>
</dbReference>
<feature type="domain" description="SpoVT-AbrB" evidence="8">
    <location>
        <begin position="5"/>
        <end position="52"/>
    </location>
</feature>
<evidence type="ECO:0000256" key="3">
    <source>
        <dbReference type="ARBA" id="ARBA00022737"/>
    </source>
</evidence>
<dbReference type="InterPro" id="IPR007159">
    <property type="entry name" value="SpoVT-AbrB_dom"/>
</dbReference>
<name>A0A520S4V7_9GAMM</name>
<dbReference type="InterPro" id="IPR003444">
    <property type="entry name" value="MraZ"/>
</dbReference>
<dbReference type="Proteomes" id="UP000316199">
    <property type="component" value="Unassembled WGS sequence"/>
</dbReference>
<keyword evidence="5 7" id="KW-0238">DNA-binding</keyword>
<evidence type="ECO:0000313" key="10">
    <source>
        <dbReference type="Proteomes" id="UP000316199"/>
    </source>
</evidence>
<dbReference type="GO" id="GO:0005737">
    <property type="term" value="C:cytoplasm"/>
    <property type="evidence" value="ECO:0007669"/>
    <property type="project" value="UniProtKB-UniRule"/>
</dbReference>
<keyword evidence="6 7" id="KW-0804">Transcription</keyword>
<organism evidence="9 10">
    <name type="scientific">OM182 bacterium</name>
    <dbReference type="NCBI Taxonomy" id="2510334"/>
    <lineage>
        <taxon>Bacteria</taxon>
        <taxon>Pseudomonadati</taxon>
        <taxon>Pseudomonadota</taxon>
        <taxon>Gammaproteobacteria</taxon>
        <taxon>OMG group</taxon>
        <taxon>OM182 clade</taxon>
    </lineage>
</organism>
<dbReference type="Gene3D" id="3.40.1550.20">
    <property type="entry name" value="Transcriptional regulator MraZ domain"/>
    <property type="match status" value="1"/>
</dbReference>
<evidence type="ECO:0000259" key="8">
    <source>
        <dbReference type="PROSITE" id="PS51740"/>
    </source>
</evidence>
<evidence type="ECO:0000256" key="2">
    <source>
        <dbReference type="ARBA" id="ARBA00022490"/>
    </source>
</evidence>
<comment type="caution">
    <text evidence="9">The sequence shown here is derived from an EMBL/GenBank/DDBJ whole genome shotgun (WGS) entry which is preliminary data.</text>
</comment>
<keyword evidence="4 7" id="KW-0805">Transcription regulation</keyword>
<dbReference type="InterPro" id="IPR037914">
    <property type="entry name" value="SpoVT-AbrB_sf"/>
</dbReference>
<comment type="subunit">
    <text evidence="7">Forms oligomers.</text>
</comment>
<dbReference type="InterPro" id="IPR035642">
    <property type="entry name" value="MraZ_N"/>
</dbReference>
<dbReference type="PANTHER" id="PTHR34701">
    <property type="entry name" value="TRANSCRIPTIONAL REGULATOR MRAZ"/>
    <property type="match status" value="1"/>
</dbReference>
<evidence type="ECO:0000256" key="4">
    <source>
        <dbReference type="ARBA" id="ARBA00023015"/>
    </source>
</evidence>
<gene>
    <name evidence="7 9" type="primary">mraZ</name>
    <name evidence="9" type="ORF">EVA68_01300</name>
</gene>
<proteinExistence type="inferred from homology"/>
<dbReference type="GO" id="GO:0009295">
    <property type="term" value="C:nucleoid"/>
    <property type="evidence" value="ECO:0007669"/>
    <property type="project" value="UniProtKB-SubCell"/>
</dbReference>
<dbReference type="AlphaFoldDB" id="A0A520S4V7"/>
<dbReference type="PROSITE" id="PS51740">
    <property type="entry name" value="SPOVT_ABRB"/>
    <property type="match status" value="2"/>
</dbReference>
<evidence type="ECO:0000256" key="1">
    <source>
        <dbReference type="ARBA" id="ARBA00013860"/>
    </source>
</evidence>
<feature type="domain" description="SpoVT-AbrB" evidence="8">
    <location>
        <begin position="81"/>
        <end position="124"/>
    </location>
</feature>
<evidence type="ECO:0000313" key="9">
    <source>
        <dbReference type="EMBL" id="RZO77516.1"/>
    </source>
</evidence>
<dbReference type="InterPro" id="IPR038619">
    <property type="entry name" value="MraZ_sf"/>
</dbReference>
<dbReference type="SUPFAM" id="SSF89447">
    <property type="entry name" value="AbrB/MazE/MraZ-like"/>
    <property type="match status" value="1"/>
</dbReference>
<evidence type="ECO:0000256" key="6">
    <source>
        <dbReference type="ARBA" id="ARBA00023163"/>
    </source>
</evidence>
<dbReference type="NCBIfam" id="TIGR00242">
    <property type="entry name" value="division/cell wall cluster transcriptional repressor MraZ"/>
    <property type="match status" value="1"/>
</dbReference>
<evidence type="ECO:0000256" key="5">
    <source>
        <dbReference type="ARBA" id="ARBA00023125"/>
    </source>
</evidence>
<dbReference type="CDD" id="cd16320">
    <property type="entry name" value="MraZ_N"/>
    <property type="match status" value="1"/>
</dbReference>
<sequence length="150" mass="17338">MFRGVNNINLDAKGRLAIPVRYRERLSQHCAGEMVVTIDTEEHCLLIYPRPDWEDIQRRVESLSSFEAATRRVQRLLIGHATDIQMDNSGRILLTPPLREYAQIGKRGVLLGQGTKLELWDEEHWFLRRDAWLSEPTGLEISDELKSLSL</sequence>
<accession>A0A520S4V7</accession>
<dbReference type="InterPro" id="IPR035644">
    <property type="entry name" value="MraZ_C"/>
</dbReference>
<comment type="similarity">
    <text evidence="7">Belongs to the MraZ family.</text>
</comment>
<dbReference type="CDD" id="cd16321">
    <property type="entry name" value="MraZ_C"/>
    <property type="match status" value="1"/>
</dbReference>
<dbReference type="EMBL" id="SHAG01000002">
    <property type="protein sequence ID" value="RZO77516.1"/>
    <property type="molecule type" value="Genomic_DNA"/>
</dbReference>
<keyword evidence="2 7" id="KW-0963">Cytoplasm</keyword>
<dbReference type="GO" id="GO:0003700">
    <property type="term" value="F:DNA-binding transcription factor activity"/>
    <property type="evidence" value="ECO:0007669"/>
    <property type="project" value="UniProtKB-UniRule"/>
</dbReference>
<reference evidence="9 10" key="1">
    <citation type="submission" date="2019-02" db="EMBL/GenBank/DDBJ databases">
        <title>Prokaryotic population dynamics and viral predation in marine succession experiment using metagenomics: the confinement effect.</title>
        <authorList>
            <person name="Haro-Moreno J.M."/>
            <person name="Rodriguez-Valera F."/>
            <person name="Lopez-Perez M."/>
        </authorList>
    </citation>
    <scope>NUCLEOTIDE SEQUENCE [LARGE SCALE GENOMIC DNA]</scope>
    <source>
        <strain evidence="9">MED-G157</strain>
    </source>
</reference>
<dbReference type="GO" id="GO:0000976">
    <property type="term" value="F:transcription cis-regulatory region binding"/>
    <property type="evidence" value="ECO:0007669"/>
    <property type="project" value="TreeGrafter"/>
</dbReference>
<dbReference type="Pfam" id="PF02381">
    <property type="entry name" value="MraZ"/>
    <property type="match status" value="2"/>
</dbReference>